<keyword evidence="1" id="KW-0812">Transmembrane</keyword>
<dbReference type="AlphaFoldDB" id="A0A645D7G7"/>
<reference evidence="2" key="1">
    <citation type="submission" date="2019-08" db="EMBL/GenBank/DDBJ databases">
        <authorList>
            <person name="Kucharzyk K."/>
            <person name="Murdoch R.W."/>
            <person name="Higgins S."/>
            <person name="Loffler F."/>
        </authorList>
    </citation>
    <scope>NUCLEOTIDE SEQUENCE</scope>
</reference>
<name>A0A645D7G7_9ZZZZ</name>
<protein>
    <submittedName>
        <fullName evidence="2">Uncharacterized protein</fullName>
    </submittedName>
</protein>
<proteinExistence type="predicted"/>
<comment type="caution">
    <text evidence="2">The sequence shown here is derived from an EMBL/GenBank/DDBJ whole genome shotgun (WGS) entry which is preliminary data.</text>
</comment>
<evidence type="ECO:0000313" key="2">
    <source>
        <dbReference type="EMBL" id="MPM85191.1"/>
    </source>
</evidence>
<evidence type="ECO:0000256" key="1">
    <source>
        <dbReference type="SAM" id="Phobius"/>
    </source>
</evidence>
<keyword evidence="1" id="KW-1133">Transmembrane helix</keyword>
<dbReference type="EMBL" id="VSSQ01033555">
    <property type="protein sequence ID" value="MPM85191.1"/>
    <property type="molecule type" value="Genomic_DNA"/>
</dbReference>
<sequence length="84" mass="9514">MAINKAWAYDLAVGIHNGFNACGVQILFVTNTRNQAVTYHYGISGHDAFHDIAANNFVDVLDNQIVHDFLLFLMVGFWFFDMDT</sequence>
<gene>
    <name evidence="2" type="ORF">SDC9_132269</name>
</gene>
<keyword evidence="1" id="KW-0472">Membrane</keyword>
<organism evidence="2">
    <name type="scientific">bioreactor metagenome</name>
    <dbReference type="NCBI Taxonomy" id="1076179"/>
    <lineage>
        <taxon>unclassified sequences</taxon>
        <taxon>metagenomes</taxon>
        <taxon>ecological metagenomes</taxon>
    </lineage>
</organism>
<accession>A0A645D7G7</accession>
<feature type="transmembrane region" description="Helical" evidence="1">
    <location>
        <begin position="64"/>
        <end position="80"/>
    </location>
</feature>